<dbReference type="InterPro" id="IPR036691">
    <property type="entry name" value="Endo/exonu/phosph_ase_sf"/>
</dbReference>
<dbReference type="PANTHER" id="PTHR15822">
    <property type="entry name" value="TRAF AND TNF RECEPTOR-ASSOCIATED PROTEIN"/>
    <property type="match status" value="1"/>
</dbReference>
<evidence type="ECO:0000256" key="6">
    <source>
        <dbReference type="ARBA" id="ARBA00022763"/>
    </source>
</evidence>
<name>A0A7S1ZC83_TRICV</name>
<dbReference type="Pfam" id="PF03372">
    <property type="entry name" value="Exo_endo_phos"/>
    <property type="match status" value="1"/>
</dbReference>
<keyword evidence="8" id="KW-0460">Magnesium</keyword>
<keyword evidence="10" id="KW-0539">Nucleus</keyword>
<keyword evidence="4" id="KW-0540">Nuclease</keyword>
<keyword evidence="5" id="KW-0479">Metal-binding</keyword>
<accession>A0A7S1ZC83</accession>
<dbReference type="GO" id="GO:0003697">
    <property type="term" value="F:single-stranded DNA binding"/>
    <property type="evidence" value="ECO:0007669"/>
    <property type="project" value="TreeGrafter"/>
</dbReference>
<gene>
    <name evidence="12" type="ORF">OSIN01602_LOCUS7584</name>
</gene>
<reference evidence="12" key="1">
    <citation type="submission" date="2021-01" db="EMBL/GenBank/DDBJ databases">
        <authorList>
            <person name="Corre E."/>
            <person name="Pelletier E."/>
            <person name="Niang G."/>
            <person name="Scheremetjew M."/>
            <person name="Finn R."/>
            <person name="Kale V."/>
            <person name="Holt S."/>
            <person name="Cochrane G."/>
            <person name="Meng A."/>
            <person name="Brown T."/>
            <person name="Cohen L."/>
        </authorList>
    </citation>
    <scope>NUCLEOTIDE SEQUENCE</scope>
    <source>
        <strain evidence="12">Grunow 1884</strain>
    </source>
</reference>
<dbReference type="GO" id="GO:0046872">
    <property type="term" value="F:metal ion binding"/>
    <property type="evidence" value="ECO:0007669"/>
    <property type="project" value="UniProtKB-KW"/>
</dbReference>
<dbReference type="AlphaFoldDB" id="A0A7S1ZC83"/>
<evidence type="ECO:0000256" key="9">
    <source>
        <dbReference type="ARBA" id="ARBA00023204"/>
    </source>
</evidence>
<evidence type="ECO:0000256" key="3">
    <source>
        <dbReference type="ARBA" id="ARBA00004322"/>
    </source>
</evidence>
<comment type="cofactor">
    <cofactor evidence="1">
        <name>Mn(2+)</name>
        <dbReference type="ChEBI" id="CHEBI:29035"/>
    </cofactor>
</comment>
<keyword evidence="9" id="KW-0234">DNA repair</keyword>
<keyword evidence="6" id="KW-0227">DNA damage</keyword>
<dbReference type="EMBL" id="HBGO01013497">
    <property type="protein sequence ID" value="CAD9334351.1"/>
    <property type="molecule type" value="Transcribed_RNA"/>
</dbReference>
<dbReference type="InterPro" id="IPR005135">
    <property type="entry name" value="Endo/exonuclease/phosphatase"/>
</dbReference>
<proteinExistence type="predicted"/>
<feature type="domain" description="Endonuclease/exonuclease/phosphatase" evidence="11">
    <location>
        <begin position="134"/>
        <end position="371"/>
    </location>
</feature>
<comment type="subcellular location">
    <subcellularLocation>
        <location evidence="3">Nucleus</location>
        <location evidence="3">PML body</location>
    </subcellularLocation>
</comment>
<organism evidence="12">
    <name type="scientific">Trieres chinensis</name>
    <name type="common">Marine centric diatom</name>
    <name type="synonym">Odontella sinensis</name>
    <dbReference type="NCBI Taxonomy" id="1514140"/>
    <lineage>
        <taxon>Eukaryota</taxon>
        <taxon>Sar</taxon>
        <taxon>Stramenopiles</taxon>
        <taxon>Ochrophyta</taxon>
        <taxon>Bacillariophyta</taxon>
        <taxon>Mediophyceae</taxon>
        <taxon>Biddulphiophycidae</taxon>
        <taxon>Eupodiscales</taxon>
        <taxon>Parodontellaceae</taxon>
        <taxon>Trieres</taxon>
    </lineage>
</organism>
<dbReference type="GO" id="GO:0070260">
    <property type="term" value="F:5'-tyrosyl-DNA phosphodiesterase activity"/>
    <property type="evidence" value="ECO:0007669"/>
    <property type="project" value="TreeGrafter"/>
</dbReference>
<dbReference type="GO" id="GO:0006302">
    <property type="term" value="P:double-strand break repair"/>
    <property type="evidence" value="ECO:0007669"/>
    <property type="project" value="TreeGrafter"/>
</dbReference>
<protein>
    <recommendedName>
        <fullName evidence="11">Endonuclease/exonuclease/phosphatase domain-containing protein</fullName>
    </recommendedName>
</protein>
<dbReference type="GO" id="GO:0005737">
    <property type="term" value="C:cytoplasm"/>
    <property type="evidence" value="ECO:0007669"/>
    <property type="project" value="TreeGrafter"/>
</dbReference>
<evidence type="ECO:0000313" key="12">
    <source>
        <dbReference type="EMBL" id="CAD9334351.1"/>
    </source>
</evidence>
<evidence type="ECO:0000259" key="11">
    <source>
        <dbReference type="Pfam" id="PF03372"/>
    </source>
</evidence>
<evidence type="ECO:0000256" key="4">
    <source>
        <dbReference type="ARBA" id="ARBA00022722"/>
    </source>
</evidence>
<evidence type="ECO:0000256" key="7">
    <source>
        <dbReference type="ARBA" id="ARBA00022801"/>
    </source>
</evidence>
<comment type="cofactor">
    <cofactor evidence="2">
        <name>Mg(2+)</name>
        <dbReference type="ChEBI" id="CHEBI:18420"/>
    </cofactor>
</comment>
<dbReference type="PANTHER" id="PTHR15822:SF4">
    <property type="entry name" value="TYROSYL-DNA PHOSPHODIESTERASE 2"/>
    <property type="match status" value="1"/>
</dbReference>
<dbReference type="GO" id="GO:0004518">
    <property type="term" value="F:nuclease activity"/>
    <property type="evidence" value="ECO:0007669"/>
    <property type="project" value="UniProtKB-KW"/>
</dbReference>
<sequence>MAPDAASSSKTIRPKISLFPGLAELDAQKSALKKSETRVRTRDGTIYVEKNAGRGGAEREPIAWAKRPQYALDQEEGRSRLVPKIFDETLRRGRGGWRALERNDVFACSESRSACDAHGIKIGAPITDARLSVVSYNVWFEKRNQEARAQAMFKILEESNAGIIALQEVTPDFLMWLRDERWVQENYVLSDSVGTTLRGSELTYGVITLVQKQVLVTSESGEGGVGFILHTLPTKMNRSVLVTEFSTGDVTWRVANTHLESLDNSPTREKQLKIIFEILSGRNKGDARWEVNGKGDTNKCASLLLGDLNFDANNLDMFPHEQAAIPVHYRDCWIEIHGVTSGGSSNDGITVPVCDMSGGPVRIDQALLSSKVVRPILIARLGMESFKSMGKAGSINSDVLSRNKNRQDPWIPSKPCFEKTKELKDIERMRACSATLEKLYDELPSDHYGLMVVISSVEVE</sequence>
<evidence type="ECO:0000256" key="5">
    <source>
        <dbReference type="ARBA" id="ARBA00022723"/>
    </source>
</evidence>
<evidence type="ECO:0000256" key="2">
    <source>
        <dbReference type="ARBA" id="ARBA00001946"/>
    </source>
</evidence>
<evidence type="ECO:0000256" key="10">
    <source>
        <dbReference type="ARBA" id="ARBA00023242"/>
    </source>
</evidence>
<dbReference type="Gene3D" id="3.60.10.10">
    <property type="entry name" value="Endonuclease/exonuclease/phosphatase"/>
    <property type="match status" value="1"/>
</dbReference>
<dbReference type="SUPFAM" id="SSF56219">
    <property type="entry name" value="DNase I-like"/>
    <property type="match status" value="1"/>
</dbReference>
<keyword evidence="7" id="KW-0378">Hydrolase</keyword>
<dbReference type="InterPro" id="IPR051547">
    <property type="entry name" value="TDP2-like"/>
</dbReference>
<evidence type="ECO:0000256" key="1">
    <source>
        <dbReference type="ARBA" id="ARBA00001936"/>
    </source>
</evidence>
<evidence type="ECO:0000256" key="8">
    <source>
        <dbReference type="ARBA" id="ARBA00022842"/>
    </source>
</evidence>